<accession>A0AA91GCK4</accession>
<comment type="caution">
    <text evidence="1">The sequence shown here is derived from an EMBL/GenBank/DDBJ whole genome shotgun (WGS) entry which is preliminary data.</text>
</comment>
<organism evidence="1 2">
    <name type="scientific">Enterococcus silesiacus</name>
    <dbReference type="NCBI Taxonomy" id="332949"/>
    <lineage>
        <taxon>Bacteria</taxon>
        <taxon>Bacillati</taxon>
        <taxon>Bacillota</taxon>
        <taxon>Bacilli</taxon>
        <taxon>Lactobacillales</taxon>
        <taxon>Enterococcaceae</taxon>
        <taxon>Enterococcus</taxon>
    </lineage>
</organism>
<protein>
    <submittedName>
        <fullName evidence="1">Uncharacterized protein</fullName>
    </submittedName>
</protein>
<dbReference type="Proteomes" id="UP000183039">
    <property type="component" value="Unassembled WGS sequence"/>
</dbReference>
<gene>
    <name evidence="1" type="ORF">RV15_GL002731</name>
</gene>
<name>A0AA91GCK4_9ENTE</name>
<sequence>MKRYENHGGQLIQEVRIENNNYQLRFYKANNKLVEVEITDGKESLTLKRE</sequence>
<dbReference type="EMBL" id="JXLC01000004">
    <property type="protein sequence ID" value="OJG92786.1"/>
    <property type="molecule type" value="Genomic_DNA"/>
</dbReference>
<reference evidence="1 2" key="1">
    <citation type="submission" date="2014-12" db="EMBL/GenBank/DDBJ databases">
        <title>Draft genome sequences of 29 type strains of Enterococci.</title>
        <authorList>
            <person name="Zhong Z."/>
            <person name="Sun Z."/>
            <person name="Liu W."/>
            <person name="Zhang W."/>
            <person name="Zhang H."/>
        </authorList>
    </citation>
    <scope>NUCLEOTIDE SEQUENCE [LARGE SCALE GENOMIC DNA]</scope>
    <source>
        <strain evidence="1 2">DSM 22801</strain>
    </source>
</reference>
<proteinExistence type="predicted"/>
<dbReference type="AlphaFoldDB" id="A0AA91GCK4"/>
<evidence type="ECO:0000313" key="1">
    <source>
        <dbReference type="EMBL" id="OJG92786.1"/>
    </source>
</evidence>
<evidence type="ECO:0000313" key="2">
    <source>
        <dbReference type="Proteomes" id="UP000183039"/>
    </source>
</evidence>